<evidence type="ECO:0000313" key="7">
    <source>
        <dbReference type="EMBL" id="GGR10674.1"/>
    </source>
</evidence>
<feature type="transmembrane region" description="Helical" evidence="5">
    <location>
        <begin position="28"/>
        <end position="47"/>
    </location>
</feature>
<dbReference type="AlphaFoldDB" id="A0A918C859"/>
<dbReference type="Pfam" id="PF04932">
    <property type="entry name" value="Wzy_C"/>
    <property type="match status" value="1"/>
</dbReference>
<accession>A0A918C859</accession>
<comment type="caution">
    <text evidence="7">The sequence shown here is derived from an EMBL/GenBank/DDBJ whole genome shotgun (WGS) entry which is preliminary data.</text>
</comment>
<dbReference type="InterPro" id="IPR051533">
    <property type="entry name" value="WaaL-like"/>
</dbReference>
<feature type="transmembrane region" description="Helical" evidence="5">
    <location>
        <begin position="117"/>
        <end position="135"/>
    </location>
</feature>
<evidence type="ECO:0000256" key="4">
    <source>
        <dbReference type="ARBA" id="ARBA00023136"/>
    </source>
</evidence>
<comment type="subcellular location">
    <subcellularLocation>
        <location evidence="1">Membrane</location>
        <topology evidence="1">Multi-pass membrane protein</topology>
    </subcellularLocation>
</comment>
<feature type="transmembrane region" description="Helical" evidence="5">
    <location>
        <begin position="231"/>
        <end position="258"/>
    </location>
</feature>
<keyword evidence="4 5" id="KW-0472">Membrane</keyword>
<dbReference type="PANTHER" id="PTHR37422">
    <property type="entry name" value="TEICHURONIC ACID BIOSYNTHESIS PROTEIN TUAE"/>
    <property type="match status" value="1"/>
</dbReference>
<dbReference type="EMBL" id="BMQL01000012">
    <property type="protein sequence ID" value="GGR10674.1"/>
    <property type="molecule type" value="Genomic_DNA"/>
</dbReference>
<keyword evidence="3 5" id="KW-1133">Transmembrane helix</keyword>
<keyword evidence="8" id="KW-1185">Reference proteome</keyword>
<name>A0A918C859_9DEIO</name>
<evidence type="ECO:0000259" key="6">
    <source>
        <dbReference type="Pfam" id="PF04932"/>
    </source>
</evidence>
<feature type="transmembrane region" description="Helical" evidence="5">
    <location>
        <begin position="379"/>
        <end position="399"/>
    </location>
</feature>
<feature type="transmembrane region" description="Helical" evidence="5">
    <location>
        <begin position="411"/>
        <end position="429"/>
    </location>
</feature>
<reference evidence="7" key="2">
    <citation type="submission" date="2020-09" db="EMBL/GenBank/DDBJ databases">
        <authorList>
            <person name="Sun Q."/>
            <person name="Ohkuma M."/>
        </authorList>
    </citation>
    <scope>NUCLEOTIDE SEQUENCE</scope>
    <source>
        <strain evidence="7">JCM 31311</strain>
    </source>
</reference>
<evidence type="ECO:0000256" key="2">
    <source>
        <dbReference type="ARBA" id="ARBA00022692"/>
    </source>
</evidence>
<sequence>MSGALGLERDWNASVPQPGRLAQPLSRAVIWLLGAYLLAQFFSLPVLHIGPWALWPTLPDLLLWAAFGCSLLYRQPMNPAHLPVWRGLLLMFALALLSFGLLFVMRDSRLSAATGFGSFQLYKLAQTLAIFWMVARIPLTPAVLRRWYTAAAVAFTLMLVSVLWTYFSGVLPKWLGEFLPHGKGVSGPWEAYYLHNEPGLGMVGYNHGYVALQVMTLAALPLILRRTPSLWWLYAALIGCFLSGSRAGLAGCLLFAVLEWRRVPVRAGVGLVVLGVLGLAVVPFLGDSLGSLASRQATILDASDPNNLAGRTDIWQSYLDAFAHDPYRLLIGSGFGSAINNNSNAHFLPLQILYETGVAGLVAFGLFFSLLVNRLRATASVPAGICLSLLAGLSLTAFSQETFYPNPAFGGFLPLLALVIAVALFQLPAEASA</sequence>
<evidence type="ECO:0000313" key="8">
    <source>
        <dbReference type="Proteomes" id="UP000603865"/>
    </source>
</evidence>
<feature type="transmembrane region" description="Helical" evidence="5">
    <location>
        <begin position="147"/>
        <end position="167"/>
    </location>
</feature>
<dbReference type="InterPro" id="IPR007016">
    <property type="entry name" value="O-antigen_ligase-rel_domated"/>
</dbReference>
<evidence type="ECO:0000256" key="1">
    <source>
        <dbReference type="ARBA" id="ARBA00004141"/>
    </source>
</evidence>
<evidence type="ECO:0000256" key="3">
    <source>
        <dbReference type="ARBA" id="ARBA00022989"/>
    </source>
</evidence>
<feature type="transmembrane region" description="Helical" evidence="5">
    <location>
        <begin position="352"/>
        <end position="372"/>
    </location>
</feature>
<feature type="domain" description="O-antigen ligase-related" evidence="6">
    <location>
        <begin position="235"/>
        <end position="364"/>
    </location>
</feature>
<feature type="transmembrane region" description="Helical" evidence="5">
    <location>
        <begin position="85"/>
        <end position="105"/>
    </location>
</feature>
<dbReference type="GO" id="GO:0016020">
    <property type="term" value="C:membrane"/>
    <property type="evidence" value="ECO:0007669"/>
    <property type="project" value="UniProtKB-SubCell"/>
</dbReference>
<gene>
    <name evidence="7" type="ORF">GCM10008957_24240</name>
</gene>
<keyword evidence="2 5" id="KW-0812">Transmembrane</keyword>
<proteinExistence type="predicted"/>
<dbReference type="Proteomes" id="UP000603865">
    <property type="component" value="Unassembled WGS sequence"/>
</dbReference>
<reference evidence="7" key="1">
    <citation type="journal article" date="2014" name="Int. J. Syst. Evol. Microbiol.">
        <title>Complete genome sequence of Corynebacterium casei LMG S-19264T (=DSM 44701T), isolated from a smear-ripened cheese.</title>
        <authorList>
            <consortium name="US DOE Joint Genome Institute (JGI-PGF)"/>
            <person name="Walter F."/>
            <person name="Albersmeier A."/>
            <person name="Kalinowski J."/>
            <person name="Ruckert C."/>
        </authorList>
    </citation>
    <scope>NUCLEOTIDE SEQUENCE</scope>
    <source>
        <strain evidence="7">JCM 31311</strain>
    </source>
</reference>
<protein>
    <recommendedName>
        <fullName evidence="6">O-antigen ligase-related domain-containing protein</fullName>
    </recommendedName>
</protein>
<organism evidence="7 8">
    <name type="scientific">Deinococcus ruber</name>
    <dbReference type="NCBI Taxonomy" id="1848197"/>
    <lineage>
        <taxon>Bacteria</taxon>
        <taxon>Thermotogati</taxon>
        <taxon>Deinococcota</taxon>
        <taxon>Deinococci</taxon>
        <taxon>Deinococcales</taxon>
        <taxon>Deinococcaceae</taxon>
        <taxon>Deinococcus</taxon>
    </lineage>
</organism>
<dbReference type="RefSeq" id="WP_189090730.1">
    <property type="nucleotide sequence ID" value="NZ_BMQL01000012.1"/>
</dbReference>
<evidence type="ECO:0000256" key="5">
    <source>
        <dbReference type="SAM" id="Phobius"/>
    </source>
</evidence>
<dbReference type="PANTHER" id="PTHR37422:SF13">
    <property type="entry name" value="LIPOPOLYSACCHARIDE BIOSYNTHESIS PROTEIN PA4999-RELATED"/>
    <property type="match status" value="1"/>
</dbReference>
<feature type="transmembrane region" description="Helical" evidence="5">
    <location>
        <begin position="265"/>
        <end position="285"/>
    </location>
</feature>